<feature type="binding site" evidence="12">
    <location>
        <begin position="225"/>
        <end position="230"/>
    </location>
    <ligand>
        <name>ATP</name>
        <dbReference type="ChEBI" id="CHEBI:30616"/>
    </ligand>
</feature>
<keyword evidence="7 12" id="KW-0418">Kinase</keyword>
<keyword evidence="16" id="KW-1185">Reference proteome</keyword>
<feature type="binding site" evidence="12">
    <location>
        <position position="144"/>
    </location>
    <ligand>
        <name>substrate</name>
    </ligand>
</feature>
<comment type="caution">
    <text evidence="15">The sequence shown here is derived from an EMBL/GenBank/DDBJ whole genome shotgun (WGS) entry which is preliminary data.</text>
</comment>
<dbReference type="Pfam" id="PF00294">
    <property type="entry name" value="PfkB"/>
    <property type="match status" value="1"/>
</dbReference>
<proteinExistence type="inferred from homology"/>
<dbReference type="HAMAP" id="MF_01987">
    <property type="entry name" value="Ribokinase"/>
    <property type="match status" value="1"/>
</dbReference>
<evidence type="ECO:0000256" key="5">
    <source>
        <dbReference type="ARBA" id="ARBA00022723"/>
    </source>
</evidence>
<dbReference type="CDD" id="cd01174">
    <property type="entry name" value="ribokinase"/>
    <property type="match status" value="1"/>
</dbReference>
<feature type="binding site" evidence="12">
    <location>
        <position position="259"/>
    </location>
    <ligand>
        <name>substrate</name>
    </ligand>
</feature>
<comment type="cofactor">
    <cofactor evidence="12">
        <name>Mg(2+)</name>
        <dbReference type="ChEBI" id="CHEBI:18420"/>
    </cofactor>
    <text evidence="12">Requires a divalent cation, most likely magnesium in vivo, as an electrophilic catalyst to aid phosphoryl group transfer. It is the chelate of the metal and the nucleotide that is the actual substrate.</text>
</comment>
<keyword evidence="11 12" id="KW-0119">Carbohydrate metabolism</keyword>
<dbReference type="InterPro" id="IPR011611">
    <property type="entry name" value="PfkB_dom"/>
</dbReference>
<feature type="active site" description="Proton acceptor" evidence="12">
    <location>
        <position position="259"/>
    </location>
</feature>
<comment type="subcellular location">
    <subcellularLocation>
        <location evidence="12">Cytoplasm</location>
    </subcellularLocation>
</comment>
<comment type="catalytic activity">
    <reaction evidence="12">
        <text>D-ribose + ATP = D-ribose 5-phosphate + ADP + H(+)</text>
        <dbReference type="Rhea" id="RHEA:13697"/>
        <dbReference type="ChEBI" id="CHEBI:15378"/>
        <dbReference type="ChEBI" id="CHEBI:30616"/>
        <dbReference type="ChEBI" id="CHEBI:47013"/>
        <dbReference type="ChEBI" id="CHEBI:78346"/>
        <dbReference type="ChEBI" id="CHEBI:456216"/>
        <dbReference type="EC" id="2.7.1.15"/>
    </reaction>
</comment>
<dbReference type="Gene3D" id="3.40.1190.20">
    <property type="match status" value="1"/>
</dbReference>
<dbReference type="PANTHER" id="PTHR10584:SF166">
    <property type="entry name" value="RIBOKINASE"/>
    <property type="match status" value="1"/>
</dbReference>
<evidence type="ECO:0000256" key="1">
    <source>
        <dbReference type="ARBA" id="ARBA00005380"/>
    </source>
</evidence>
<keyword evidence="10 12" id="KW-0630">Potassium</keyword>
<keyword evidence="5 12" id="KW-0479">Metal-binding</keyword>
<feature type="binding site" evidence="12">
    <location>
        <position position="185"/>
    </location>
    <ligand>
        <name>ATP</name>
        <dbReference type="ChEBI" id="CHEBI:30616"/>
    </ligand>
</feature>
<dbReference type="InterPro" id="IPR029056">
    <property type="entry name" value="Ribokinase-like"/>
</dbReference>
<feature type="region of interest" description="Disordered" evidence="13">
    <location>
        <begin position="292"/>
        <end position="315"/>
    </location>
</feature>
<keyword evidence="12" id="KW-0963">Cytoplasm</keyword>
<feature type="binding site" evidence="12">
    <location>
        <begin position="16"/>
        <end position="18"/>
    </location>
    <ligand>
        <name>substrate</name>
    </ligand>
</feature>
<feature type="binding site" evidence="12">
    <location>
        <position position="294"/>
    </location>
    <ligand>
        <name>K(+)</name>
        <dbReference type="ChEBI" id="CHEBI:29103"/>
    </ligand>
</feature>
<dbReference type="PANTHER" id="PTHR10584">
    <property type="entry name" value="SUGAR KINASE"/>
    <property type="match status" value="1"/>
</dbReference>
<feature type="binding site" evidence="12">
    <location>
        <position position="289"/>
    </location>
    <ligand>
        <name>K(+)</name>
        <dbReference type="ChEBI" id="CHEBI:29103"/>
    </ligand>
</feature>
<dbReference type="Proteomes" id="UP001203761">
    <property type="component" value="Unassembled WGS sequence"/>
</dbReference>
<keyword evidence="6 12" id="KW-0547">Nucleotide-binding</keyword>
<feature type="binding site" evidence="12">
    <location>
        <begin position="44"/>
        <end position="48"/>
    </location>
    <ligand>
        <name>substrate</name>
    </ligand>
</feature>
<evidence type="ECO:0000256" key="12">
    <source>
        <dbReference type="HAMAP-Rule" id="MF_01987"/>
    </source>
</evidence>
<feature type="binding site" evidence="12">
    <location>
        <position position="253"/>
    </location>
    <ligand>
        <name>K(+)</name>
        <dbReference type="ChEBI" id="CHEBI:29103"/>
    </ligand>
</feature>
<evidence type="ECO:0000256" key="6">
    <source>
        <dbReference type="ARBA" id="ARBA00022741"/>
    </source>
</evidence>
<evidence type="ECO:0000259" key="14">
    <source>
        <dbReference type="Pfam" id="PF00294"/>
    </source>
</evidence>
<comment type="activity regulation">
    <text evidence="12">Activated by a monovalent cation that binds near, but not in, the active site. The most likely occupant of the site in vivo is potassium. Ion binding induces a conformational change that may alter substrate affinity.</text>
</comment>
<comment type="function">
    <text evidence="12">Catalyzes the phosphorylation of ribose at O-5 in a reaction requiring ATP and magnesium. The resulting D-ribose-5-phosphate can then be used either for sythesis of nucleotides, histidine, and tryptophan, or as a component of the pentose phosphate pathway.</text>
</comment>
<dbReference type="PROSITE" id="PS00584">
    <property type="entry name" value="PFKB_KINASES_2"/>
    <property type="match status" value="1"/>
</dbReference>
<evidence type="ECO:0000256" key="7">
    <source>
        <dbReference type="ARBA" id="ARBA00022777"/>
    </source>
</evidence>
<name>A0ABT0R3F1_9MICO</name>
<organism evidence="15 16">
    <name type="scientific">Brachybacterium equifaecis</name>
    <dbReference type="NCBI Taxonomy" id="2910770"/>
    <lineage>
        <taxon>Bacteria</taxon>
        <taxon>Bacillati</taxon>
        <taxon>Actinomycetota</taxon>
        <taxon>Actinomycetes</taxon>
        <taxon>Micrococcales</taxon>
        <taxon>Dermabacteraceae</taxon>
        <taxon>Brachybacterium</taxon>
    </lineage>
</organism>
<evidence type="ECO:0000256" key="11">
    <source>
        <dbReference type="ARBA" id="ARBA00023277"/>
    </source>
</evidence>
<dbReference type="SUPFAM" id="SSF53613">
    <property type="entry name" value="Ribokinase-like"/>
    <property type="match status" value="1"/>
</dbReference>
<dbReference type="InterPro" id="IPR002173">
    <property type="entry name" value="Carboh/pur_kinase_PfkB_CS"/>
</dbReference>
<sequence length="315" mass="31671">MSAETDADVLVIGSLNTDLVIRAPRHPLPGETLHASAVSTLPGGKGANQALAAARAGARTAMIGAVGTDENAQVALSLLRESGVDLRGVDALEGPTGLAVVTVSDDAENSILVVSGANAEVGADRVRAHAEQIAAAPVVVLQGEIPREGIEEAARHCTGRLILNLAPVIAVDPAVILAADPLVVNEHEAALVLEQLTTGQDAPAEEPRRLVQRLRAAGVRSVVLTLGAEGSLLSEGEPGVLVAVPAAPIDAVDTTGAGDAFTGALAAGLAAGQGLREAARRASRFAAFSAQRLGAQSSYSRSGDELPALPGPAEG</sequence>
<comment type="subunit">
    <text evidence="12">Homodimer.</text>
</comment>
<evidence type="ECO:0000256" key="10">
    <source>
        <dbReference type="ARBA" id="ARBA00022958"/>
    </source>
</evidence>
<dbReference type="InterPro" id="IPR011877">
    <property type="entry name" value="Ribokinase"/>
</dbReference>
<dbReference type="EMBL" id="JAKNCJ010000007">
    <property type="protein sequence ID" value="MCL6423993.1"/>
    <property type="molecule type" value="Genomic_DNA"/>
</dbReference>
<comment type="pathway">
    <text evidence="12">Carbohydrate metabolism; D-ribose degradation; D-ribose 5-phosphate from beta-D-ribopyranose: step 2/2.</text>
</comment>
<evidence type="ECO:0000256" key="8">
    <source>
        <dbReference type="ARBA" id="ARBA00022840"/>
    </source>
</evidence>
<evidence type="ECO:0000256" key="13">
    <source>
        <dbReference type="SAM" id="MobiDB-lite"/>
    </source>
</evidence>
<evidence type="ECO:0000256" key="3">
    <source>
        <dbReference type="ARBA" id="ARBA00016943"/>
    </source>
</evidence>
<protein>
    <recommendedName>
        <fullName evidence="3 12">Ribokinase</fullName>
        <shortName evidence="12">RK</shortName>
        <ecNumber evidence="2 12">2.7.1.15</ecNumber>
    </recommendedName>
</protein>
<keyword evidence="4 12" id="KW-0808">Transferase</keyword>
<evidence type="ECO:0000313" key="15">
    <source>
        <dbReference type="EMBL" id="MCL6423993.1"/>
    </source>
</evidence>
<evidence type="ECO:0000256" key="2">
    <source>
        <dbReference type="ARBA" id="ARBA00012035"/>
    </source>
</evidence>
<feature type="binding site" evidence="12">
    <location>
        <begin position="258"/>
        <end position="259"/>
    </location>
    <ligand>
        <name>ATP</name>
        <dbReference type="ChEBI" id="CHEBI:30616"/>
    </ligand>
</feature>
<reference evidence="15" key="1">
    <citation type="submission" date="2022-02" db="EMBL/GenBank/DDBJ databases">
        <authorList>
            <person name="Lee M."/>
            <person name="Kim S.-J."/>
            <person name="Jung M.-Y."/>
        </authorList>
    </citation>
    <scope>NUCLEOTIDE SEQUENCE</scope>
    <source>
        <strain evidence="15">JHP9</strain>
    </source>
</reference>
<dbReference type="EC" id="2.7.1.15" evidence="2 12"/>
<dbReference type="RefSeq" id="WP_249738076.1">
    <property type="nucleotide sequence ID" value="NZ_JAKNCJ010000007.1"/>
</dbReference>
<evidence type="ECO:0000256" key="4">
    <source>
        <dbReference type="ARBA" id="ARBA00022679"/>
    </source>
</evidence>
<feature type="binding site" evidence="12">
    <location>
        <position position="255"/>
    </location>
    <ligand>
        <name>K(+)</name>
        <dbReference type="ChEBI" id="CHEBI:29103"/>
    </ligand>
</feature>
<evidence type="ECO:0000313" key="16">
    <source>
        <dbReference type="Proteomes" id="UP001203761"/>
    </source>
</evidence>
<feature type="domain" description="Carbohydrate kinase PfkB" evidence="14">
    <location>
        <begin position="7"/>
        <end position="298"/>
    </location>
</feature>
<dbReference type="InterPro" id="IPR002139">
    <property type="entry name" value="Ribo/fructo_kinase"/>
</dbReference>
<evidence type="ECO:0000256" key="9">
    <source>
        <dbReference type="ARBA" id="ARBA00022842"/>
    </source>
</evidence>
<keyword evidence="8 12" id="KW-0067">ATP-binding</keyword>
<comment type="similarity">
    <text evidence="1">Belongs to the carbohydrate kinase pfkB family.</text>
</comment>
<keyword evidence="9 12" id="KW-0460">Magnesium</keyword>
<feature type="binding site" evidence="12">
    <location>
        <position position="292"/>
    </location>
    <ligand>
        <name>K(+)</name>
        <dbReference type="ChEBI" id="CHEBI:29103"/>
    </ligand>
</feature>
<comment type="caution">
    <text evidence="12">Lacks conserved residue(s) required for the propagation of feature annotation.</text>
</comment>
<feature type="binding site" evidence="12">
    <location>
        <position position="298"/>
    </location>
    <ligand>
        <name>K(+)</name>
        <dbReference type="ChEBI" id="CHEBI:29103"/>
    </ligand>
</feature>
<accession>A0ABT0R3F1</accession>
<gene>
    <name evidence="12" type="primary">rbsK</name>
    <name evidence="15" type="ORF">Bequi_11480</name>
</gene>
<dbReference type="PRINTS" id="PR00990">
    <property type="entry name" value="RIBOKINASE"/>
</dbReference>
<comment type="similarity">
    <text evidence="12">Belongs to the carbohydrate kinase PfkB family. Ribokinase subfamily.</text>
</comment>